<keyword evidence="8" id="KW-1185">Reference proteome</keyword>
<evidence type="ECO:0000313" key="10">
    <source>
        <dbReference type="RefSeq" id="XP_014671634.1"/>
    </source>
</evidence>
<evidence type="ECO:0000256" key="1">
    <source>
        <dbReference type="ARBA" id="ARBA00004123"/>
    </source>
</evidence>
<dbReference type="Gene3D" id="3.40.50.150">
    <property type="entry name" value="Vaccinia Virus protein VP39"/>
    <property type="match status" value="1"/>
</dbReference>
<feature type="region of interest" description="Disordered" evidence="7">
    <location>
        <begin position="278"/>
        <end position="418"/>
    </location>
</feature>
<keyword evidence="5" id="KW-0539">Nucleus</keyword>
<gene>
    <name evidence="9 10" type="primary">LOC106812307</name>
</gene>
<proteinExistence type="inferred from homology"/>
<dbReference type="InterPro" id="IPR017423">
    <property type="entry name" value="TRM6"/>
</dbReference>
<dbReference type="PANTHER" id="PTHR12945:SF0">
    <property type="entry name" value="TRNA (ADENINE(58)-N(1))-METHYLTRANSFERASE NON-CATALYTIC SUBUNIT TRM6"/>
    <property type="match status" value="1"/>
</dbReference>
<organism evidence="8 10">
    <name type="scientific">Priapulus caudatus</name>
    <name type="common">Priapulid worm</name>
    <dbReference type="NCBI Taxonomy" id="37621"/>
    <lineage>
        <taxon>Eukaryota</taxon>
        <taxon>Metazoa</taxon>
        <taxon>Ecdysozoa</taxon>
        <taxon>Scalidophora</taxon>
        <taxon>Priapulida</taxon>
        <taxon>Priapulimorpha</taxon>
        <taxon>Priapulimorphida</taxon>
        <taxon>Priapulidae</taxon>
        <taxon>Priapulus</taxon>
    </lineage>
</organism>
<keyword evidence="4" id="KW-0819">tRNA processing</keyword>
<evidence type="ECO:0000256" key="6">
    <source>
        <dbReference type="ARBA" id="ARBA00032319"/>
    </source>
</evidence>
<comment type="subcellular location">
    <subcellularLocation>
        <location evidence="1">Nucleus</location>
    </subcellularLocation>
</comment>
<comment type="similarity">
    <text evidence="2">Belongs to the TRM6/GCD10 family.</text>
</comment>
<dbReference type="GeneID" id="106812307"/>
<evidence type="ECO:0000313" key="9">
    <source>
        <dbReference type="RefSeq" id="XP_014671633.1"/>
    </source>
</evidence>
<sequence length="529" mass="57020">MIANGDHVILKKDDCIRLFQVQSKRTIVIEKFKFMLDGAIGHPYGTTFDVKDGRLLKVCGRAPHVDAEGAAEPGRDNRGLNDVGDAQKLSHVEIDRLRADGVAGGDIVTHLVQNSATFREKTQFSQQKYLRKKRAKYVARFAVLRPSTRILCQVFLDRGPQKVLNLRADSLAQMLTQTNIRAHSKVIVVESCQGLIVGAVLERLGGHGIVVQLHHEDTPPRQALDAYDFPKEMTDNVHLSFPLTRLASLTKHKNVAGSVDDLAAEGICKQVPTGGAATAAATEEDLQVDTTATSAKENIPEVSDTPGETRRITSGDTPGDTPGETSRNTTKDASGNTPGDGPESTLHLGNAQEASEGDEQRQTNDASPNCASPMNDGSAEPAVAAETETARGTKRALDGGGGGGGRAQRRAAKHRDMDRARSLLQRGSMDALIVATKFHPTNVVAKLIEFVGASRGVAVFSPYQEPLVDCFTRLRERGGIVNLNLTETWLRKYQVMPDRTHPEMNMSGTGGYLLTGIVVDKEPAAVSPS</sequence>
<dbReference type="RefSeq" id="XP_014671634.1">
    <property type="nucleotide sequence ID" value="XM_014816148.1"/>
</dbReference>
<evidence type="ECO:0000313" key="8">
    <source>
        <dbReference type="Proteomes" id="UP000695022"/>
    </source>
</evidence>
<evidence type="ECO:0000256" key="5">
    <source>
        <dbReference type="ARBA" id="ARBA00023242"/>
    </source>
</evidence>
<evidence type="ECO:0000256" key="7">
    <source>
        <dbReference type="SAM" id="MobiDB-lite"/>
    </source>
</evidence>
<feature type="compositionally biased region" description="Polar residues" evidence="7">
    <location>
        <begin position="323"/>
        <end position="337"/>
    </location>
</feature>
<accession>A0ABM1EHG3</accession>
<feature type="compositionally biased region" description="Basic and acidic residues" evidence="7">
    <location>
        <begin position="388"/>
        <end position="397"/>
    </location>
</feature>
<evidence type="ECO:0000256" key="3">
    <source>
        <dbReference type="ARBA" id="ARBA00021704"/>
    </source>
</evidence>
<reference evidence="9 10" key="1">
    <citation type="submission" date="2025-05" db="UniProtKB">
        <authorList>
            <consortium name="RefSeq"/>
        </authorList>
    </citation>
    <scope>IDENTIFICATION</scope>
</reference>
<feature type="compositionally biased region" description="Polar residues" evidence="7">
    <location>
        <begin position="363"/>
        <end position="372"/>
    </location>
</feature>
<evidence type="ECO:0000256" key="4">
    <source>
        <dbReference type="ARBA" id="ARBA00022694"/>
    </source>
</evidence>
<dbReference type="InterPro" id="IPR029063">
    <property type="entry name" value="SAM-dependent_MTases_sf"/>
</dbReference>
<dbReference type="Pfam" id="PF04189">
    <property type="entry name" value="Gcd10p"/>
    <property type="match status" value="1"/>
</dbReference>
<dbReference type="PANTHER" id="PTHR12945">
    <property type="entry name" value="TRANSLATION INITIATION FACTOR EIF3-RELATED"/>
    <property type="match status" value="1"/>
</dbReference>
<name>A0ABM1EHG3_PRICU</name>
<protein>
    <recommendedName>
        <fullName evidence="3">tRNA (adenine(58)-N(1))-methyltransferase non-catalytic subunit TRM6</fullName>
    </recommendedName>
    <alternativeName>
        <fullName evidence="6">tRNA(m1A58)-methyltransferase subunit TRM6</fullName>
    </alternativeName>
</protein>
<dbReference type="Proteomes" id="UP000695022">
    <property type="component" value="Unplaced"/>
</dbReference>
<evidence type="ECO:0000256" key="2">
    <source>
        <dbReference type="ARBA" id="ARBA00008320"/>
    </source>
</evidence>
<dbReference type="RefSeq" id="XP_014671633.1">
    <property type="nucleotide sequence ID" value="XM_014816147.1"/>
</dbReference>